<dbReference type="FunFam" id="2.60.40.10:FF:000169">
    <property type="entry name" value="1,4-alpha-glucan branching enzyme GlgB"/>
    <property type="match status" value="1"/>
</dbReference>
<dbReference type="SMART" id="SM00642">
    <property type="entry name" value="Aamy"/>
    <property type="match status" value="1"/>
</dbReference>
<dbReference type="SUPFAM" id="SSF51445">
    <property type="entry name" value="(Trans)glycosidases"/>
    <property type="match status" value="1"/>
</dbReference>
<dbReference type="InterPro" id="IPR014756">
    <property type="entry name" value="Ig_E-set"/>
</dbReference>
<dbReference type="Pfam" id="PF02806">
    <property type="entry name" value="Alpha-amylase_C"/>
    <property type="match status" value="1"/>
</dbReference>
<dbReference type="InterPro" id="IPR013783">
    <property type="entry name" value="Ig-like_fold"/>
</dbReference>
<dbReference type="GO" id="GO:0003844">
    <property type="term" value="F:1,4-alpha-glucan branching enzyme activity"/>
    <property type="evidence" value="ECO:0007669"/>
    <property type="project" value="UniProtKB-UniRule"/>
</dbReference>
<dbReference type="OrthoDB" id="9800174at2"/>
<dbReference type="NCBIfam" id="TIGR01515">
    <property type="entry name" value="branching_enzym"/>
    <property type="match status" value="1"/>
</dbReference>
<evidence type="ECO:0000256" key="11">
    <source>
        <dbReference type="PIRSR" id="PIRSR000463-1"/>
    </source>
</evidence>
<protein>
    <recommendedName>
        <fullName evidence="10">1,4-alpha-glucan branching enzyme GlgB</fullName>
        <ecNumber evidence="10">2.4.1.18</ecNumber>
    </recommendedName>
    <alternativeName>
        <fullName evidence="10">1,4-alpha-D-glucan:1,4-alpha-D-glucan 6-glucosyl-transferase</fullName>
    </alternativeName>
    <alternativeName>
        <fullName evidence="10">Alpha-(1-&gt;4)-glucan branching enzyme</fullName>
    </alternativeName>
    <alternativeName>
        <fullName evidence="10">Glycogen branching enzyme</fullName>
        <shortName evidence="10">BE</shortName>
    </alternativeName>
</protein>
<dbReference type="InterPro" id="IPR037439">
    <property type="entry name" value="Branching_enzy"/>
</dbReference>
<dbReference type="Gene3D" id="3.20.20.80">
    <property type="entry name" value="Glycosidases"/>
    <property type="match status" value="1"/>
</dbReference>
<comment type="catalytic activity">
    <reaction evidence="1 10">
        <text>Transfers a segment of a (1-&gt;4)-alpha-D-glucan chain to a primary hydroxy group in a similar glucan chain.</text>
        <dbReference type="EC" id="2.4.1.18"/>
    </reaction>
</comment>
<keyword evidence="14" id="KW-1185">Reference proteome</keyword>
<dbReference type="STRING" id="152268.A6K24_14480"/>
<dbReference type="InterPro" id="IPR006047">
    <property type="entry name" value="GH13_cat_dom"/>
</dbReference>
<dbReference type="PANTHER" id="PTHR43651">
    <property type="entry name" value="1,4-ALPHA-GLUCAN-BRANCHING ENZYME"/>
    <property type="match status" value="1"/>
</dbReference>
<dbReference type="Pfam" id="PF00128">
    <property type="entry name" value="Alpha-amylase"/>
    <property type="match status" value="1"/>
</dbReference>
<comment type="pathway">
    <text evidence="3 10">Glycan biosynthesis; glycogen biosynthesis.</text>
</comment>
<dbReference type="InterPro" id="IPR006407">
    <property type="entry name" value="GlgB"/>
</dbReference>
<organism evidence="13 14">
    <name type="scientific">Metabacillus litoralis</name>
    <dbReference type="NCBI Taxonomy" id="152268"/>
    <lineage>
        <taxon>Bacteria</taxon>
        <taxon>Bacillati</taxon>
        <taxon>Bacillota</taxon>
        <taxon>Bacilli</taxon>
        <taxon>Bacillales</taxon>
        <taxon>Bacillaceae</taxon>
        <taxon>Metabacillus</taxon>
    </lineage>
</organism>
<dbReference type="InterPro" id="IPR006048">
    <property type="entry name" value="A-amylase/branching_C"/>
</dbReference>
<sequence>MFSIEIIRERVTYVTLICPTDYDIHLFHEGQSFESYGFLGAHIQEQDGLIGTNFCVWAPKAKGVNVVGDFNGWFGQNHQMEKINEEGIWNIFIPHLVAGEIYKYEIITASGETLLKADPYAFFSEVRPNTASIVHDLSGYVWNDQKWKRKKRQRPPYDRPMSIYEVHLGTWKVKDDEELYSYKELAEELIPYVLDHGFTHIELLPIIEHPYDRSWGYQGTGYFSATSRFGKPQDLMEFIDTCHQENIGVIIDWVPGHFCKDEHGLYMFDGQPTYEYKNYNDRENLDWGTANFDLGKPEVQSFLISNAIFWIEHFHVDGFRVDAVANMLYWPNSNELVENPFAASFLRKLNEAVFAKDPDILMIAEDSTDWPMVTAPTSSGGLGFNYKWNMGWMNDILTYMEASPEHRNELHHKVTFSLLYAFSENFILPFSHDEVVHGKKSLLNKMPGDYWQKFAQLRLLYGYMIAHPGKKLLFMGGEFGQFDEWKDLEQLDWFLEDYEMHNKMRVFFKELQQVYQKQKPLYELDHAEEGFEWIDVNNRDQSIFSFIRKSQKENDLLVVICNFKPIVYHDYKVGVPIDTEYVEILNSDAGEYGGSDQLNKKNLKALEGEYHGRPYHLSMTIPPYGVVILRTVKKRGENKNGKKKVRRNVISRG</sequence>
<dbReference type="Proteomes" id="UP000078534">
    <property type="component" value="Unassembled WGS sequence"/>
</dbReference>
<evidence type="ECO:0000313" key="14">
    <source>
        <dbReference type="Proteomes" id="UP000078534"/>
    </source>
</evidence>
<dbReference type="FunFam" id="2.60.40.1180:FF:000002">
    <property type="entry name" value="1,4-alpha-glucan branching enzyme GlgB"/>
    <property type="match status" value="1"/>
</dbReference>
<reference evidence="14" key="1">
    <citation type="submission" date="2016-04" db="EMBL/GenBank/DDBJ databases">
        <authorList>
            <person name="Lyu Z."/>
            <person name="Lyu W."/>
        </authorList>
    </citation>
    <scope>NUCLEOTIDE SEQUENCE [LARGE SCALE GENOMIC DNA]</scope>
    <source>
        <strain evidence="14">C44</strain>
    </source>
</reference>
<dbReference type="EMBL" id="LWSG01000002">
    <property type="protein sequence ID" value="OAS88659.1"/>
    <property type="molecule type" value="Genomic_DNA"/>
</dbReference>
<dbReference type="PANTHER" id="PTHR43651:SF3">
    <property type="entry name" value="1,4-ALPHA-GLUCAN-BRANCHING ENZYME"/>
    <property type="match status" value="1"/>
</dbReference>
<dbReference type="GO" id="GO:0005829">
    <property type="term" value="C:cytosol"/>
    <property type="evidence" value="ECO:0007669"/>
    <property type="project" value="TreeGrafter"/>
</dbReference>
<accession>A0A179T696</accession>
<dbReference type="AlphaFoldDB" id="A0A179T696"/>
<evidence type="ECO:0000256" key="9">
    <source>
        <dbReference type="ARBA" id="ARBA00023277"/>
    </source>
</evidence>
<dbReference type="SUPFAM" id="SSF81296">
    <property type="entry name" value="E set domains"/>
    <property type="match status" value="1"/>
</dbReference>
<dbReference type="UniPathway" id="UPA00164"/>
<evidence type="ECO:0000256" key="1">
    <source>
        <dbReference type="ARBA" id="ARBA00000826"/>
    </source>
</evidence>
<keyword evidence="9 10" id="KW-0119">Carbohydrate metabolism</keyword>
<dbReference type="PIRSF" id="PIRSF000463">
    <property type="entry name" value="GlgB"/>
    <property type="match status" value="1"/>
</dbReference>
<evidence type="ECO:0000256" key="4">
    <source>
        <dbReference type="ARBA" id="ARBA00009000"/>
    </source>
</evidence>
<proteinExistence type="inferred from homology"/>
<evidence type="ECO:0000256" key="7">
    <source>
        <dbReference type="ARBA" id="ARBA00022679"/>
    </source>
</evidence>
<comment type="subunit">
    <text evidence="10">Monomer.</text>
</comment>
<evidence type="ECO:0000256" key="3">
    <source>
        <dbReference type="ARBA" id="ARBA00004964"/>
    </source>
</evidence>
<evidence type="ECO:0000259" key="12">
    <source>
        <dbReference type="SMART" id="SM00642"/>
    </source>
</evidence>
<keyword evidence="5 10" id="KW-0321">Glycogen metabolism</keyword>
<feature type="active site" description="Proton donor" evidence="10 11">
    <location>
        <position position="365"/>
    </location>
</feature>
<dbReference type="CDD" id="cd02855">
    <property type="entry name" value="E_set_GBE_prok_N"/>
    <property type="match status" value="1"/>
</dbReference>
<gene>
    <name evidence="10" type="primary">glgB</name>
    <name evidence="13" type="ORF">A6K24_14480</name>
</gene>
<feature type="domain" description="Glycosyl hydrolase family 13 catalytic" evidence="12">
    <location>
        <begin position="165"/>
        <end position="509"/>
    </location>
</feature>
<dbReference type="Gene3D" id="2.60.40.10">
    <property type="entry name" value="Immunoglobulins"/>
    <property type="match status" value="1"/>
</dbReference>
<evidence type="ECO:0000256" key="6">
    <source>
        <dbReference type="ARBA" id="ARBA00022676"/>
    </source>
</evidence>
<dbReference type="InterPro" id="IPR013780">
    <property type="entry name" value="Glyco_hydro_b"/>
</dbReference>
<dbReference type="GO" id="GO:0005978">
    <property type="term" value="P:glycogen biosynthetic process"/>
    <property type="evidence" value="ECO:0007669"/>
    <property type="project" value="UniProtKB-UniRule"/>
</dbReference>
<comment type="caution">
    <text evidence="13">The sequence shown here is derived from an EMBL/GenBank/DDBJ whole genome shotgun (WGS) entry which is preliminary data.</text>
</comment>
<evidence type="ECO:0000313" key="13">
    <source>
        <dbReference type="EMBL" id="OAS88659.1"/>
    </source>
</evidence>
<dbReference type="InterPro" id="IPR004193">
    <property type="entry name" value="Glyco_hydro_13_N"/>
</dbReference>
<dbReference type="HAMAP" id="MF_00685">
    <property type="entry name" value="GlgB"/>
    <property type="match status" value="1"/>
</dbReference>
<evidence type="ECO:0000256" key="5">
    <source>
        <dbReference type="ARBA" id="ARBA00022600"/>
    </source>
</evidence>
<comment type="similarity">
    <text evidence="4 10">Belongs to the glycosyl hydrolase 13 family. GlgB subfamily.</text>
</comment>
<dbReference type="FunFam" id="3.20.20.80:FF:000003">
    <property type="entry name" value="1,4-alpha-glucan branching enzyme GlgB"/>
    <property type="match status" value="1"/>
</dbReference>
<keyword evidence="6 10" id="KW-0328">Glycosyltransferase</keyword>
<dbReference type="InterPro" id="IPR017853">
    <property type="entry name" value="GH"/>
</dbReference>
<dbReference type="GO" id="GO:0043169">
    <property type="term" value="F:cation binding"/>
    <property type="evidence" value="ECO:0007669"/>
    <property type="project" value="InterPro"/>
</dbReference>
<comment type="function">
    <text evidence="2 10">Catalyzes the formation of the alpha-1,6-glucosidic linkages in glycogen by scission of a 1,4-alpha-linked oligosaccharide from growing alpha-1,4-glucan chains and the subsequent attachment of the oligosaccharide to the alpha-1,6 position.</text>
</comment>
<dbReference type="NCBIfam" id="NF003811">
    <property type="entry name" value="PRK05402.1"/>
    <property type="match status" value="1"/>
</dbReference>
<evidence type="ECO:0000256" key="10">
    <source>
        <dbReference type="HAMAP-Rule" id="MF_00685"/>
    </source>
</evidence>
<keyword evidence="8 10" id="KW-0320">Glycogen biosynthesis</keyword>
<name>A0A179T696_9BACI</name>
<dbReference type="CDD" id="cd11322">
    <property type="entry name" value="AmyAc_Glg_BE"/>
    <property type="match status" value="1"/>
</dbReference>
<dbReference type="Gene3D" id="2.60.40.1180">
    <property type="entry name" value="Golgi alpha-mannosidase II"/>
    <property type="match status" value="1"/>
</dbReference>
<dbReference type="Pfam" id="PF02922">
    <property type="entry name" value="CBM_48"/>
    <property type="match status" value="1"/>
</dbReference>
<keyword evidence="7 10" id="KW-0808">Transferase</keyword>
<dbReference type="SUPFAM" id="SSF51011">
    <property type="entry name" value="Glycosyl hydrolase domain"/>
    <property type="match status" value="1"/>
</dbReference>
<evidence type="ECO:0000256" key="2">
    <source>
        <dbReference type="ARBA" id="ARBA00002953"/>
    </source>
</evidence>
<dbReference type="RefSeq" id="WP_066326284.1">
    <property type="nucleotide sequence ID" value="NZ_LWSG01000002.1"/>
</dbReference>
<dbReference type="EC" id="2.4.1.18" evidence="10"/>
<dbReference type="InterPro" id="IPR044143">
    <property type="entry name" value="GlgB_N_E_set_prok"/>
</dbReference>
<feature type="active site" description="Nucleophile" evidence="10 11">
    <location>
        <position position="322"/>
    </location>
</feature>
<dbReference type="GO" id="GO:0004553">
    <property type="term" value="F:hydrolase activity, hydrolyzing O-glycosyl compounds"/>
    <property type="evidence" value="ECO:0007669"/>
    <property type="project" value="InterPro"/>
</dbReference>
<evidence type="ECO:0000256" key="8">
    <source>
        <dbReference type="ARBA" id="ARBA00023056"/>
    </source>
</evidence>
<dbReference type="NCBIfam" id="NF008967">
    <property type="entry name" value="PRK12313.1"/>
    <property type="match status" value="1"/>
</dbReference>